<comment type="caution">
    <text evidence="3">The sequence shown here is derived from an EMBL/GenBank/DDBJ whole genome shotgun (WGS) entry which is preliminary data.</text>
</comment>
<keyword evidence="2" id="KW-1133">Transmembrane helix</keyword>
<feature type="transmembrane region" description="Helical" evidence="2">
    <location>
        <begin position="440"/>
        <end position="459"/>
    </location>
</feature>
<feature type="region of interest" description="Disordered" evidence="1">
    <location>
        <begin position="1"/>
        <end position="21"/>
    </location>
</feature>
<feature type="transmembrane region" description="Helical" evidence="2">
    <location>
        <begin position="123"/>
        <end position="143"/>
    </location>
</feature>
<keyword evidence="2" id="KW-0812">Transmembrane</keyword>
<keyword evidence="2" id="KW-0472">Membrane</keyword>
<evidence type="ECO:0000256" key="1">
    <source>
        <dbReference type="SAM" id="MobiDB-lite"/>
    </source>
</evidence>
<dbReference type="AlphaFoldDB" id="A0A8J7KX09"/>
<reference evidence="3" key="1">
    <citation type="submission" date="2020-11" db="EMBL/GenBank/DDBJ databases">
        <title>Sequencing the genomes of 1000 actinobacteria strains.</title>
        <authorList>
            <person name="Klenk H.-P."/>
        </authorList>
    </citation>
    <scope>NUCLEOTIDE SEQUENCE</scope>
    <source>
        <strain evidence="3">DSM 45356</strain>
    </source>
</reference>
<dbReference type="Proteomes" id="UP000622552">
    <property type="component" value="Unassembled WGS sequence"/>
</dbReference>
<feature type="transmembrane region" description="Helical" evidence="2">
    <location>
        <begin position="319"/>
        <end position="337"/>
    </location>
</feature>
<protein>
    <submittedName>
        <fullName evidence="3">Uncharacterized protein</fullName>
    </submittedName>
</protein>
<feature type="transmembrane region" description="Helical" evidence="2">
    <location>
        <begin position="155"/>
        <end position="173"/>
    </location>
</feature>
<evidence type="ECO:0000313" key="4">
    <source>
        <dbReference type="Proteomes" id="UP000622552"/>
    </source>
</evidence>
<feature type="transmembrane region" description="Helical" evidence="2">
    <location>
        <begin position="343"/>
        <end position="362"/>
    </location>
</feature>
<feature type="transmembrane region" description="Helical" evidence="2">
    <location>
        <begin position="179"/>
        <end position="198"/>
    </location>
</feature>
<dbReference type="EMBL" id="JADOUF010000001">
    <property type="protein sequence ID" value="MBG6137162.1"/>
    <property type="molecule type" value="Genomic_DNA"/>
</dbReference>
<name>A0A8J7KX09_9ACTN</name>
<evidence type="ECO:0000256" key="2">
    <source>
        <dbReference type="SAM" id="Phobius"/>
    </source>
</evidence>
<accession>A0A8J7KX09</accession>
<dbReference type="RefSeq" id="WP_197004058.1">
    <property type="nucleotide sequence ID" value="NZ_BONS01000022.1"/>
</dbReference>
<proteinExistence type="predicted"/>
<organism evidence="3 4">
    <name type="scientific">Longispora fulva</name>
    <dbReference type="NCBI Taxonomy" id="619741"/>
    <lineage>
        <taxon>Bacteria</taxon>
        <taxon>Bacillati</taxon>
        <taxon>Actinomycetota</taxon>
        <taxon>Actinomycetes</taxon>
        <taxon>Micromonosporales</taxon>
        <taxon>Micromonosporaceae</taxon>
        <taxon>Longispora</taxon>
    </lineage>
</organism>
<gene>
    <name evidence="3" type="ORF">IW245_003356</name>
</gene>
<feature type="transmembrane region" description="Helical" evidence="2">
    <location>
        <begin position="51"/>
        <end position="69"/>
    </location>
</feature>
<evidence type="ECO:0000313" key="3">
    <source>
        <dbReference type="EMBL" id="MBG6137162.1"/>
    </source>
</evidence>
<feature type="transmembrane region" description="Helical" evidence="2">
    <location>
        <begin position="273"/>
        <end position="298"/>
    </location>
</feature>
<feature type="transmembrane region" description="Helical" evidence="2">
    <location>
        <begin position="234"/>
        <end position="253"/>
    </location>
</feature>
<sequence length="478" mass="52606">MLGHEERTVTADTGRPVSPTAEAILGAPAGSHARAEAGWDHLRTSRRLGRTAAVTDYLLIAAGMVSLLVTDRHLVGDGARRFDALTQLLTGGGLSTDRYSLVGPLFAAPVWWLGRAAGDPGGWITHYNLVLFALSLGLLFGLLRRRVDAVLLRRFLLLLVAGSMIAPHVSDFYGETFTAMTVGVGVLCAVAVVGHPALRAAGWVAMTLGGANTMSTLPALGLVGLRQGARTHRLRFVVPVLVAAVLALAESWARRGSPFDQGYGTERFDFPVLLGVLAILLSFGKGLVFFTPGLLLPARRRLRGLYDPAAVDLWRGQEAWLYFVAGLVVVYGGWWAWNGDLYWGPRFFLVAIFPASLALAAWLTHHDSRPSRNLALLGVLALSLWVGANSTVFEMLLSPTCYPLATKQEDFCRYGVLESRLWYPWLSWPEDLSATRWAQLHYHALVLYWLALPVIIRSFPEVLRRVRQAVRRLPEWRL</sequence>
<keyword evidence="4" id="KW-1185">Reference proteome</keyword>
<feature type="transmembrane region" description="Helical" evidence="2">
    <location>
        <begin position="374"/>
        <end position="393"/>
    </location>
</feature>